<proteinExistence type="predicted"/>
<gene>
    <name evidence="3" type="ORF">DVK44_10385</name>
</gene>
<feature type="transmembrane region" description="Helical" evidence="2">
    <location>
        <begin position="351"/>
        <end position="378"/>
    </location>
</feature>
<feature type="transmembrane region" description="Helical" evidence="2">
    <location>
        <begin position="887"/>
        <end position="906"/>
    </location>
</feature>
<name>A0A345I0M8_9ACTN</name>
<dbReference type="KEGG" id="spad:DVK44_10385"/>
<feature type="transmembrane region" description="Helical" evidence="2">
    <location>
        <begin position="835"/>
        <end position="856"/>
    </location>
</feature>
<dbReference type="EMBL" id="CP031194">
    <property type="protein sequence ID" value="AXG82502.1"/>
    <property type="molecule type" value="Genomic_DNA"/>
</dbReference>
<feature type="transmembrane region" description="Helical" evidence="2">
    <location>
        <begin position="580"/>
        <end position="604"/>
    </location>
</feature>
<evidence type="ECO:0000256" key="1">
    <source>
        <dbReference type="SAM" id="MobiDB-lite"/>
    </source>
</evidence>
<feature type="transmembrane region" description="Helical" evidence="2">
    <location>
        <begin position="944"/>
        <end position="966"/>
    </location>
</feature>
<keyword evidence="2" id="KW-0472">Membrane</keyword>
<keyword evidence="2" id="KW-0812">Transmembrane</keyword>
<feature type="transmembrane region" description="Helical" evidence="2">
    <location>
        <begin position="525"/>
        <end position="546"/>
    </location>
</feature>
<protein>
    <submittedName>
        <fullName evidence="3">ABC transporter permease</fullName>
    </submittedName>
</protein>
<feature type="transmembrane region" description="Helical" evidence="2">
    <location>
        <begin position="918"/>
        <end position="938"/>
    </location>
</feature>
<keyword evidence="4" id="KW-1185">Reference proteome</keyword>
<sequence>MEGAREDGARAERAVAPWVRTRLRTAPGAAAALGALVLLTAFLAAAFPRAVDAYESEGLRREIAGAPVTGTVLQLTAPQAGLELPEEARVAAMRPEALAAVYRQALTRLADPLRVDLTQSAYGVRTGEPLIGKDRWLPRPDGIPPRFTLATQSELAAHATVRSGRLPSASASASASSSLSSSVDARTKVVEAAVTTETARELRLRVGTVLALNDVTGAPALSVRITGIVEPRNPEGSYWAAEPLLRTPGLTATSAKPPEYRWEAGLLLAPGAAPALLGTRTDSEKYWRFAPDTGGLTAADAPELVRRIASLEDGPGLLRMREIAGGNAEVESGLGAVVGSHLATREEIARIVTVAAVGAGTVAAVVLAMAGGLIATGRAAELALLRARGGSLTGIGGRLLAETAVIVLPAAGAGLLLAVLLVDGGGGGSGGGGVRLLPAVYGASAVALIACAALPVRALLPLRRARAYGDRDDLAAARPSRRRNVAELTLLLLAVASVVALRGRGTSGASSSSESRASGGGAGDLLVSAAPVLVALIAAFVLVRLYPLPLRYAVRPVARLRGVVGFLALARAGRSSSSTAAAPLLALIVALTTAAFGGSVLAGITDARDRVALLAVGADARISTPGDSLPLPAGAEGAVRRVGGVREVTAVRIESARPVSGAAPASTSTSSAEKEKLVTLIGVEPDSYTRLARQQQLGAFPAGALKAGDGRGGVLDAVASPATAERLGTGSRRIVLPEGEVTVRITTVRSGTPAAPRTDFLLVDAGGLPAAAPTTLLVTGEGLDGGKLKAAATPQDQPQPSASASASASASEVTLLSTERAAFTASPLQSGAERIYAVAVLAGAVYAVITLFLSFLHSTRERTALLARLRTMGLSNGQGRLLLGLEALPQALLAAGGGVLVGWATVRLLAPGIDLAQLAVGSGSGSGTGALVGGVSLGTDVWSLVLPAVGVLVLAGAVAAGQAWWAGRRGSMTELRAGDSR</sequence>
<feature type="transmembrane region" description="Helical" evidence="2">
    <location>
        <begin position="441"/>
        <end position="460"/>
    </location>
</feature>
<feature type="region of interest" description="Disordered" evidence="1">
    <location>
        <begin position="788"/>
        <end position="807"/>
    </location>
</feature>
<feature type="compositionally biased region" description="Low complexity" evidence="1">
    <location>
        <begin position="790"/>
        <end position="807"/>
    </location>
</feature>
<feature type="transmembrane region" description="Helical" evidence="2">
    <location>
        <begin position="399"/>
        <end position="421"/>
    </location>
</feature>
<accession>A0A345I0M8</accession>
<dbReference type="Proteomes" id="UP000253868">
    <property type="component" value="Chromosome"/>
</dbReference>
<evidence type="ECO:0000313" key="3">
    <source>
        <dbReference type="EMBL" id="AXG82502.1"/>
    </source>
</evidence>
<feature type="transmembrane region" description="Helical" evidence="2">
    <location>
        <begin position="488"/>
        <end position="505"/>
    </location>
</feature>
<keyword evidence="2" id="KW-1133">Transmembrane helix</keyword>
<evidence type="ECO:0000313" key="4">
    <source>
        <dbReference type="Proteomes" id="UP000253868"/>
    </source>
</evidence>
<organism evidence="3 4">
    <name type="scientific">Streptomyces paludis</name>
    <dbReference type="NCBI Taxonomy" id="2282738"/>
    <lineage>
        <taxon>Bacteria</taxon>
        <taxon>Bacillati</taxon>
        <taxon>Actinomycetota</taxon>
        <taxon>Actinomycetes</taxon>
        <taxon>Kitasatosporales</taxon>
        <taxon>Streptomycetaceae</taxon>
        <taxon>Streptomyces</taxon>
    </lineage>
</organism>
<dbReference type="AlphaFoldDB" id="A0A345I0M8"/>
<reference evidence="4" key="1">
    <citation type="submission" date="2018-07" db="EMBL/GenBank/DDBJ databases">
        <authorList>
            <person name="Zhao J."/>
        </authorList>
    </citation>
    <scope>NUCLEOTIDE SEQUENCE [LARGE SCALE GENOMIC DNA]</scope>
    <source>
        <strain evidence="4">GSSD-12</strain>
    </source>
</reference>
<dbReference type="OrthoDB" id="3846564at2"/>
<feature type="transmembrane region" description="Helical" evidence="2">
    <location>
        <begin position="28"/>
        <end position="47"/>
    </location>
</feature>
<evidence type="ECO:0000256" key="2">
    <source>
        <dbReference type="SAM" id="Phobius"/>
    </source>
</evidence>